<feature type="transmembrane region" description="Helical" evidence="1">
    <location>
        <begin position="175"/>
        <end position="193"/>
    </location>
</feature>
<name>A0A151Z5M2_TIELA</name>
<evidence type="ECO:0000256" key="2">
    <source>
        <dbReference type="SAM" id="SignalP"/>
    </source>
</evidence>
<keyword evidence="1" id="KW-0472">Membrane</keyword>
<dbReference type="Proteomes" id="UP000076078">
    <property type="component" value="Unassembled WGS sequence"/>
</dbReference>
<dbReference type="InParanoid" id="A0A151Z5M2"/>
<dbReference type="EMBL" id="LODT01000041">
    <property type="protein sequence ID" value="KYQ89238.1"/>
    <property type="molecule type" value="Genomic_DNA"/>
</dbReference>
<organism evidence="3 4">
    <name type="scientific">Tieghemostelium lacteum</name>
    <name type="common">Slime mold</name>
    <name type="synonym">Dictyostelium lacteum</name>
    <dbReference type="NCBI Taxonomy" id="361077"/>
    <lineage>
        <taxon>Eukaryota</taxon>
        <taxon>Amoebozoa</taxon>
        <taxon>Evosea</taxon>
        <taxon>Eumycetozoa</taxon>
        <taxon>Dictyostelia</taxon>
        <taxon>Dictyosteliales</taxon>
        <taxon>Raperosteliaceae</taxon>
        <taxon>Tieghemostelium</taxon>
    </lineage>
</organism>
<accession>A0A151Z5M2</accession>
<proteinExistence type="predicted"/>
<keyword evidence="4" id="KW-1185">Reference proteome</keyword>
<evidence type="ECO:0000313" key="3">
    <source>
        <dbReference type="EMBL" id="KYQ89238.1"/>
    </source>
</evidence>
<feature type="chain" id="PRO_5007592856" evidence="2">
    <location>
        <begin position="21"/>
        <end position="198"/>
    </location>
</feature>
<sequence length="198" mass="21667">MKNILLLALVVIASFCMVSAVPQICADQSECPRDEYCNGGYCTYCQSNNDCKLNEYCSTNTLNLDEFGTCMKFHPYGDDCIGLSDGNIELVDASNATKCATFYYNPDTDSLVIDARGFCASGKCRQCDYTNNAPGSALVAEGKGPQRVCVFPGRYETVHTAPWSGGAYYENPTNVWLAIFFCLIVIIVVLHAMGSMKK</sequence>
<dbReference type="FunCoup" id="A0A151Z5M2">
    <property type="interactions" value="738"/>
</dbReference>
<evidence type="ECO:0000313" key="4">
    <source>
        <dbReference type="Proteomes" id="UP000076078"/>
    </source>
</evidence>
<dbReference type="OMA" id="LNEYCST"/>
<keyword evidence="1" id="KW-1133">Transmembrane helix</keyword>
<gene>
    <name evidence="3" type="ORF">DLAC_09893</name>
</gene>
<keyword evidence="2" id="KW-0732">Signal</keyword>
<keyword evidence="1" id="KW-0812">Transmembrane</keyword>
<feature type="signal peptide" evidence="2">
    <location>
        <begin position="1"/>
        <end position="20"/>
    </location>
</feature>
<evidence type="ECO:0000256" key="1">
    <source>
        <dbReference type="SAM" id="Phobius"/>
    </source>
</evidence>
<dbReference type="OrthoDB" id="16734at2759"/>
<reference evidence="3 4" key="1">
    <citation type="submission" date="2015-12" db="EMBL/GenBank/DDBJ databases">
        <title>Dictyostelia acquired genes for synthesis and detection of signals that induce cell-type specialization by lateral gene transfer from prokaryotes.</title>
        <authorList>
            <person name="Gloeckner G."/>
            <person name="Schaap P."/>
        </authorList>
    </citation>
    <scope>NUCLEOTIDE SEQUENCE [LARGE SCALE GENOMIC DNA]</scope>
    <source>
        <strain evidence="3 4">TK</strain>
    </source>
</reference>
<comment type="caution">
    <text evidence="3">The sequence shown here is derived from an EMBL/GenBank/DDBJ whole genome shotgun (WGS) entry which is preliminary data.</text>
</comment>
<dbReference type="AlphaFoldDB" id="A0A151Z5M2"/>
<protein>
    <submittedName>
        <fullName evidence="3">Uncharacterized protein</fullName>
    </submittedName>
</protein>